<evidence type="ECO:0000256" key="8">
    <source>
        <dbReference type="ARBA" id="ARBA00022927"/>
    </source>
</evidence>
<gene>
    <name evidence="12" type="ORF">VPR01S_04_02830</name>
</gene>
<dbReference type="eggNOG" id="ENOG5032RTB">
    <property type="taxonomic scope" value="Bacteria"/>
</dbReference>
<dbReference type="AlphaFoldDB" id="U3BA32"/>
<reference evidence="12 13" key="1">
    <citation type="submission" date="2013-09" db="EMBL/GenBank/DDBJ databases">
        <title>Whole genome shotgun sequence of Vibrio proteolyticus NBRC 13287.</title>
        <authorList>
            <person name="Isaki S."/>
            <person name="Hosoyama A."/>
            <person name="Numata M."/>
            <person name="Hashimoto M."/>
            <person name="Hosoyama Y."/>
            <person name="Tsuchikane K."/>
            <person name="Noguchi M."/>
            <person name="Hirakata S."/>
            <person name="Ichikawa N."/>
            <person name="Ohji S."/>
            <person name="Yamazoe A."/>
            <person name="Fujita N."/>
        </authorList>
    </citation>
    <scope>NUCLEOTIDE SEQUENCE [LARGE SCALE GENOMIC DNA]</scope>
    <source>
        <strain evidence="12 13">NBRC 13287</strain>
    </source>
</reference>
<dbReference type="RefSeq" id="WP_021704657.1">
    <property type="nucleotide sequence ID" value="NZ_BATJ01000004.1"/>
</dbReference>
<dbReference type="Pfam" id="PF01203">
    <property type="entry name" value="T2SSN"/>
    <property type="match status" value="1"/>
</dbReference>
<evidence type="ECO:0000256" key="3">
    <source>
        <dbReference type="ARBA" id="ARBA00021563"/>
    </source>
</evidence>
<evidence type="ECO:0000256" key="11">
    <source>
        <dbReference type="SAM" id="MobiDB-lite"/>
    </source>
</evidence>
<dbReference type="InterPro" id="IPR022792">
    <property type="entry name" value="T2SS_protein-GspN"/>
</dbReference>
<dbReference type="GO" id="GO:0005886">
    <property type="term" value="C:plasma membrane"/>
    <property type="evidence" value="ECO:0007669"/>
    <property type="project" value="UniProtKB-SubCell"/>
</dbReference>
<comment type="caution">
    <text evidence="12">The sequence shown here is derived from an EMBL/GenBank/DDBJ whole genome shotgun (WGS) entry which is preliminary data.</text>
</comment>
<evidence type="ECO:0000313" key="13">
    <source>
        <dbReference type="Proteomes" id="UP000016570"/>
    </source>
</evidence>
<keyword evidence="8" id="KW-0653">Protein transport</keyword>
<comment type="similarity">
    <text evidence="2">Belongs to the GSP N family.</text>
</comment>
<evidence type="ECO:0000256" key="4">
    <source>
        <dbReference type="ARBA" id="ARBA00022448"/>
    </source>
</evidence>
<dbReference type="STRING" id="1219065.VPR01S_04_02830"/>
<evidence type="ECO:0000256" key="2">
    <source>
        <dbReference type="ARBA" id="ARBA00007208"/>
    </source>
</evidence>
<keyword evidence="13" id="KW-1185">Reference proteome</keyword>
<accession>U3BA32</accession>
<evidence type="ECO:0000256" key="7">
    <source>
        <dbReference type="ARBA" id="ARBA00022692"/>
    </source>
</evidence>
<evidence type="ECO:0000256" key="10">
    <source>
        <dbReference type="ARBA" id="ARBA00030772"/>
    </source>
</evidence>
<dbReference type="GO" id="GO:0015628">
    <property type="term" value="P:protein secretion by the type II secretion system"/>
    <property type="evidence" value="ECO:0007669"/>
    <property type="project" value="InterPro"/>
</dbReference>
<evidence type="ECO:0000256" key="6">
    <source>
        <dbReference type="ARBA" id="ARBA00022519"/>
    </source>
</evidence>
<keyword evidence="7" id="KW-0812">Transmembrane</keyword>
<feature type="region of interest" description="Disordered" evidence="11">
    <location>
        <begin position="234"/>
        <end position="253"/>
    </location>
</feature>
<dbReference type="Proteomes" id="UP000016570">
    <property type="component" value="Unassembled WGS sequence"/>
</dbReference>
<name>U3BA32_VIBPR</name>
<sequence length="253" mass="27130">MTKKIWLLTGGFVLVSVISLVAHVPAAFVLRQVTLPAPLQIEGISGTVWQGKAQSVSWQRQSLGEVRWSLSGWKLLMARLEATVRFGRGSDLGINGKGVLGYGFGGAYARDLVTSMAAENALRYAQVPLPIGVSGQLVLTIDDWRYQAPYCARGEGELAWGQAGAQTPLGDLDLGPVVATIRCENSSLSVAGQQSSAQVSSEFSAELQANQSYTSQAWFKPGAEFPGSLQSQLRNLPKPDAQGRYQFSQGGRL</sequence>
<keyword evidence="5" id="KW-1003">Cell membrane</keyword>
<evidence type="ECO:0000256" key="5">
    <source>
        <dbReference type="ARBA" id="ARBA00022475"/>
    </source>
</evidence>
<evidence type="ECO:0000313" key="12">
    <source>
        <dbReference type="EMBL" id="GAD66679.1"/>
    </source>
</evidence>
<dbReference type="GO" id="GO:0015627">
    <property type="term" value="C:type II protein secretion system complex"/>
    <property type="evidence" value="ECO:0007669"/>
    <property type="project" value="InterPro"/>
</dbReference>
<organism evidence="12 13">
    <name type="scientific">Vibrio proteolyticus NBRC 13287</name>
    <dbReference type="NCBI Taxonomy" id="1219065"/>
    <lineage>
        <taxon>Bacteria</taxon>
        <taxon>Pseudomonadati</taxon>
        <taxon>Pseudomonadota</taxon>
        <taxon>Gammaproteobacteria</taxon>
        <taxon>Vibrionales</taxon>
        <taxon>Vibrionaceae</taxon>
        <taxon>Vibrio</taxon>
    </lineage>
</organism>
<dbReference type="EMBL" id="BATJ01000004">
    <property type="protein sequence ID" value="GAD66679.1"/>
    <property type="molecule type" value="Genomic_DNA"/>
</dbReference>
<keyword evidence="4" id="KW-0813">Transport</keyword>
<keyword evidence="9" id="KW-0472">Membrane</keyword>
<protein>
    <recommendedName>
        <fullName evidence="3">Type II secretion system protein N</fullName>
    </recommendedName>
    <alternativeName>
        <fullName evidence="10">General secretion pathway protein N</fullName>
    </alternativeName>
</protein>
<evidence type="ECO:0000256" key="1">
    <source>
        <dbReference type="ARBA" id="ARBA00004533"/>
    </source>
</evidence>
<keyword evidence="6" id="KW-0997">Cell inner membrane</keyword>
<evidence type="ECO:0000256" key="9">
    <source>
        <dbReference type="ARBA" id="ARBA00023136"/>
    </source>
</evidence>
<proteinExistence type="inferred from homology"/>
<comment type="subcellular location">
    <subcellularLocation>
        <location evidence="1">Cell inner membrane</location>
    </subcellularLocation>
</comment>